<dbReference type="OrthoDB" id="3004402at2759"/>
<dbReference type="STRING" id="1198029.A0A1U7LW40"/>
<organism evidence="1 2">
    <name type="scientific">Neolecta irregularis (strain DAH-3)</name>
    <dbReference type="NCBI Taxonomy" id="1198029"/>
    <lineage>
        <taxon>Eukaryota</taxon>
        <taxon>Fungi</taxon>
        <taxon>Dikarya</taxon>
        <taxon>Ascomycota</taxon>
        <taxon>Taphrinomycotina</taxon>
        <taxon>Neolectales</taxon>
        <taxon>Neolectaceae</taxon>
        <taxon>Neolecta</taxon>
    </lineage>
</organism>
<accession>A0A1U7LW40</accession>
<name>A0A1U7LW40_NEOID</name>
<reference evidence="1 2" key="1">
    <citation type="submission" date="2016-04" db="EMBL/GenBank/DDBJ databases">
        <title>Evolutionary innovation and constraint leading to complex multicellularity in the Ascomycota.</title>
        <authorList>
            <person name="Cisse O."/>
            <person name="Nguyen A."/>
            <person name="Hewitt D.A."/>
            <person name="Jedd G."/>
            <person name="Stajich J.E."/>
        </authorList>
    </citation>
    <scope>NUCLEOTIDE SEQUENCE [LARGE SCALE GENOMIC DNA]</scope>
    <source>
        <strain evidence="1 2">DAH-3</strain>
    </source>
</reference>
<evidence type="ECO:0000313" key="1">
    <source>
        <dbReference type="EMBL" id="OLL26838.1"/>
    </source>
</evidence>
<comment type="caution">
    <text evidence="1">The sequence shown here is derived from an EMBL/GenBank/DDBJ whole genome shotgun (WGS) entry which is preliminary data.</text>
</comment>
<dbReference type="EMBL" id="LXFE01000143">
    <property type="protein sequence ID" value="OLL26838.1"/>
    <property type="molecule type" value="Genomic_DNA"/>
</dbReference>
<proteinExistence type="predicted"/>
<dbReference type="InterPro" id="IPR008949">
    <property type="entry name" value="Isoprenoid_synthase_dom_sf"/>
</dbReference>
<keyword evidence="2" id="KW-1185">Reference proteome</keyword>
<dbReference type="SUPFAM" id="SSF48576">
    <property type="entry name" value="Terpenoid synthases"/>
    <property type="match status" value="1"/>
</dbReference>
<protein>
    <submittedName>
        <fullName evidence="1">Aristolochene synthase</fullName>
    </submittedName>
</protein>
<evidence type="ECO:0000313" key="2">
    <source>
        <dbReference type="Proteomes" id="UP000186594"/>
    </source>
</evidence>
<dbReference type="Gene3D" id="1.10.600.10">
    <property type="entry name" value="Farnesyl Diphosphate Synthase"/>
    <property type="match status" value="1"/>
</dbReference>
<dbReference type="Proteomes" id="UP000186594">
    <property type="component" value="Unassembled WGS sequence"/>
</dbReference>
<gene>
    <name evidence="1" type="ORF">NEOLI_000914</name>
</gene>
<dbReference type="OMA" id="HWIASIY"/>
<sequence length="298" mass="34439">MGHRQSRHTKSNVMGHQVRFHPDSKQVSKACRRRFLKGWSFPSAKHKKNFIDFKFYQFGCAAFPDSLSERFPLIVDFTTVMLLLNDIIDTMQGKDRVDYALRIISIFEGRVEPQTPVEQFSARVFAPIAEAGEWHVWDIIEGIRKFVDAAQVPTKDVTTLRHYIQVESNAGYPYYSALMRYSLALKYQPQQDLRIMGIDKVAACQALIFNDLVCFDHKCKLNEILFCAVKVMVEHEKRDIKTAKEIILLMAMEMYDVVVYGTELLANDTSISQDAKVYLLALPWFLSGHEHWIASIYK</sequence>
<dbReference type="AlphaFoldDB" id="A0A1U7LW40"/>